<accession>A0A8D8CII4</accession>
<sequence>MCTNFLSFFTELRFSNSLWSHIGQLRLTWNPFEVSRKPANLITLIRLFYVRNMSSSFNLKNMVKFGLWNRFRIFLFARKLILRHIKLTEIERYSQHDLIIDKD</sequence>
<name>A0A8D8CII4_CULPI</name>
<dbReference type="EMBL" id="HBUE01124431">
    <property type="protein sequence ID" value="CAG6494012.1"/>
    <property type="molecule type" value="Transcribed_RNA"/>
</dbReference>
<protein>
    <submittedName>
        <fullName evidence="1">(northern house mosquito) hypothetical protein</fullName>
    </submittedName>
</protein>
<proteinExistence type="predicted"/>
<organism evidence="1">
    <name type="scientific">Culex pipiens</name>
    <name type="common">House mosquito</name>
    <dbReference type="NCBI Taxonomy" id="7175"/>
    <lineage>
        <taxon>Eukaryota</taxon>
        <taxon>Metazoa</taxon>
        <taxon>Ecdysozoa</taxon>
        <taxon>Arthropoda</taxon>
        <taxon>Hexapoda</taxon>
        <taxon>Insecta</taxon>
        <taxon>Pterygota</taxon>
        <taxon>Neoptera</taxon>
        <taxon>Endopterygota</taxon>
        <taxon>Diptera</taxon>
        <taxon>Nematocera</taxon>
        <taxon>Culicoidea</taxon>
        <taxon>Culicidae</taxon>
        <taxon>Culicinae</taxon>
        <taxon>Culicini</taxon>
        <taxon>Culex</taxon>
        <taxon>Culex</taxon>
    </lineage>
</organism>
<reference evidence="1" key="1">
    <citation type="submission" date="2021-05" db="EMBL/GenBank/DDBJ databases">
        <authorList>
            <person name="Alioto T."/>
            <person name="Alioto T."/>
            <person name="Gomez Garrido J."/>
        </authorList>
    </citation>
    <scope>NUCLEOTIDE SEQUENCE</scope>
</reference>
<dbReference type="AlphaFoldDB" id="A0A8D8CII4"/>
<evidence type="ECO:0000313" key="1">
    <source>
        <dbReference type="EMBL" id="CAG6494012.1"/>
    </source>
</evidence>
<dbReference type="EMBL" id="HBUE01124433">
    <property type="protein sequence ID" value="CAG6494013.1"/>
    <property type="molecule type" value="Transcribed_RNA"/>
</dbReference>